<evidence type="ECO:0008006" key="3">
    <source>
        <dbReference type="Google" id="ProtNLM"/>
    </source>
</evidence>
<keyword evidence="2" id="KW-1185">Reference proteome</keyword>
<protein>
    <recommendedName>
        <fullName evidence="3">SnoaL-like domain-containing protein</fullName>
    </recommendedName>
</protein>
<dbReference type="EMBL" id="CP042263">
    <property type="protein sequence ID" value="QDY70906.1"/>
    <property type="molecule type" value="Genomic_DNA"/>
</dbReference>
<accession>A0A5B8IBR6</accession>
<geneLocation type="plasmid" evidence="1 2">
    <name>unnamed2</name>
</geneLocation>
<keyword evidence="1" id="KW-0614">Plasmid</keyword>
<dbReference type="AlphaFoldDB" id="A0A5B8IBR6"/>
<proteinExistence type="predicted"/>
<dbReference type="RefSeq" id="WP_146366322.1">
    <property type="nucleotide sequence ID" value="NZ_CP042263.1"/>
</dbReference>
<dbReference type="KEGG" id="lit:FPZ52_14490"/>
<dbReference type="InterPro" id="IPR032710">
    <property type="entry name" value="NTF2-like_dom_sf"/>
</dbReference>
<dbReference type="Gene3D" id="3.10.450.50">
    <property type="match status" value="1"/>
</dbReference>
<sequence>MSQATGLSSRNPFPEGDPDRAAIWEMLVARDITAFVNADWTLVKDDFVENEFYGIDGRRTANPDHWTMGFPDLATYRDEWLRQAQASQATEFAEDLTEAIFRNTVLRDIEISGDRAIAHKKFDGTIALKDGGFDRMLWQTVYHCKRVDGRWKISGFVGYLPNPMG</sequence>
<dbReference type="OrthoDB" id="5817554at2"/>
<dbReference type="Proteomes" id="UP000318483">
    <property type="component" value="Plasmid unnamed2"/>
</dbReference>
<gene>
    <name evidence="1" type="ORF">FPZ52_14490</name>
</gene>
<organism evidence="1 2">
    <name type="scientific">Qingshengfaniella alkalisoli</name>
    <dbReference type="NCBI Taxonomy" id="2599296"/>
    <lineage>
        <taxon>Bacteria</taxon>
        <taxon>Pseudomonadati</taxon>
        <taxon>Pseudomonadota</taxon>
        <taxon>Alphaproteobacteria</taxon>
        <taxon>Rhodobacterales</taxon>
        <taxon>Paracoccaceae</taxon>
        <taxon>Qingshengfaniella</taxon>
    </lineage>
</organism>
<name>A0A5B8IBR6_9RHOB</name>
<evidence type="ECO:0000313" key="1">
    <source>
        <dbReference type="EMBL" id="QDY70906.1"/>
    </source>
</evidence>
<evidence type="ECO:0000313" key="2">
    <source>
        <dbReference type="Proteomes" id="UP000318483"/>
    </source>
</evidence>
<reference evidence="1 2" key="1">
    <citation type="submission" date="2019-07" db="EMBL/GenBank/DDBJ databases">
        <title>Litoreibacter alkalisoli sp. nov., isolated from saline-alkaline soil.</title>
        <authorList>
            <person name="Wang S."/>
            <person name="Xu L."/>
            <person name="Xing Y.-T."/>
            <person name="Sun J.-Q."/>
        </authorList>
    </citation>
    <scope>NUCLEOTIDE SEQUENCE [LARGE SCALE GENOMIC DNA]</scope>
    <source>
        <strain evidence="1 2">LN3S51</strain>
        <plasmid evidence="1 2">unnamed2</plasmid>
    </source>
</reference>
<dbReference type="SUPFAM" id="SSF54427">
    <property type="entry name" value="NTF2-like"/>
    <property type="match status" value="1"/>
</dbReference>